<reference evidence="3" key="1">
    <citation type="submission" date="2018-08" db="EMBL/GenBank/DDBJ databases">
        <authorList>
            <person name="Chevrot R."/>
        </authorList>
    </citation>
    <scope>NUCLEOTIDE SEQUENCE [LARGE SCALE GENOMIC DNA]</scope>
</reference>
<protein>
    <submittedName>
        <fullName evidence="2">Uncharacterized protein</fullName>
    </submittedName>
</protein>
<dbReference type="AlphaFoldDB" id="A0A383RDI2"/>
<name>A0A383RDI2_PAEAL</name>
<dbReference type="EMBL" id="LS992241">
    <property type="protein sequence ID" value="SYX85040.1"/>
    <property type="molecule type" value="Genomic_DNA"/>
</dbReference>
<keyword evidence="1" id="KW-1133">Transmembrane helix</keyword>
<evidence type="ECO:0000313" key="2">
    <source>
        <dbReference type="EMBL" id="SYX85040.1"/>
    </source>
</evidence>
<feature type="transmembrane region" description="Helical" evidence="1">
    <location>
        <begin position="24"/>
        <end position="44"/>
    </location>
</feature>
<gene>
    <name evidence="2" type="ORF">PBLR_13462</name>
</gene>
<evidence type="ECO:0000256" key="1">
    <source>
        <dbReference type="SAM" id="Phobius"/>
    </source>
</evidence>
<evidence type="ECO:0000313" key="3">
    <source>
        <dbReference type="Proteomes" id="UP000304148"/>
    </source>
</evidence>
<proteinExistence type="predicted"/>
<accession>A0A383RDI2</accession>
<sequence length="52" mass="6017">MNNWTLTLLLNWGGLALKKFMKKFYFNTLFNTVLLITSITAFTGDHGSIHPW</sequence>
<organism evidence="2 3">
    <name type="scientific">Paenibacillus alvei</name>
    <name type="common">Bacillus alvei</name>
    <dbReference type="NCBI Taxonomy" id="44250"/>
    <lineage>
        <taxon>Bacteria</taxon>
        <taxon>Bacillati</taxon>
        <taxon>Bacillota</taxon>
        <taxon>Bacilli</taxon>
        <taxon>Bacillales</taxon>
        <taxon>Paenibacillaceae</taxon>
        <taxon>Paenibacillus</taxon>
    </lineage>
</organism>
<keyword evidence="1" id="KW-0812">Transmembrane</keyword>
<keyword evidence="1" id="KW-0472">Membrane</keyword>
<dbReference type="Proteomes" id="UP000304148">
    <property type="component" value="Chromosome"/>
</dbReference>